<protein>
    <submittedName>
        <fullName evidence="1">Uncharacterized protein</fullName>
    </submittedName>
</protein>
<sequence length="134" mass="14511">MPVKISISASVGLLSDFFSKNLKGPMCIPSLCLKRSPFVYSPRAGNIGQKRATSGRSIIRAEKTQQFGLNDEKIAASCALHRRPFQIHQTAENPAFTPTNFFPMAFAVQIIGVGAAVARSKFFGVSTSNLSLTF</sequence>
<proteinExistence type="predicted"/>
<organism evidence="1 2">
    <name type="scientific">Devosia rhodophyticola</name>
    <dbReference type="NCBI Taxonomy" id="3026423"/>
    <lineage>
        <taxon>Bacteria</taxon>
        <taxon>Pseudomonadati</taxon>
        <taxon>Pseudomonadota</taxon>
        <taxon>Alphaproteobacteria</taxon>
        <taxon>Hyphomicrobiales</taxon>
        <taxon>Devosiaceae</taxon>
        <taxon>Devosia</taxon>
    </lineage>
</organism>
<accession>A0ABY7Z223</accession>
<evidence type="ECO:0000313" key="2">
    <source>
        <dbReference type="Proteomes" id="UP001222118"/>
    </source>
</evidence>
<dbReference type="EMBL" id="CP118247">
    <property type="protein sequence ID" value="WDR07612.1"/>
    <property type="molecule type" value="Genomic_DNA"/>
</dbReference>
<gene>
    <name evidence="1" type="ORF">PSQ90_07780</name>
</gene>
<reference evidence="1 2" key="1">
    <citation type="submission" date="2023-02" db="EMBL/GenBank/DDBJ databases">
        <title>Devosia chondri sp. nov., isolated from the phycosphere of marine algae.</title>
        <authorList>
            <person name="Kim J.M."/>
            <person name="Lee J.K."/>
            <person name="Choi B.J."/>
            <person name="Bayburt H."/>
            <person name="Jeon C.O."/>
        </authorList>
    </citation>
    <scope>NUCLEOTIDE SEQUENCE [LARGE SCALE GENOMIC DNA]</scope>
    <source>
        <strain evidence="1 2">G2-5</strain>
    </source>
</reference>
<name>A0ABY7Z223_9HYPH</name>
<keyword evidence="2" id="KW-1185">Reference proteome</keyword>
<evidence type="ECO:0000313" key="1">
    <source>
        <dbReference type="EMBL" id="WDR07612.1"/>
    </source>
</evidence>
<dbReference type="Proteomes" id="UP001222118">
    <property type="component" value="Chromosome"/>
</dbReference>
<dbReference type="RefSeq" id="WP_282213125.1">
    <property type="nucleotide sequence ID" value="NZ_CP118247.1"/>
</dbReference>